<evidence type="ECO:0000256" key="5">
    <source>
        <dbReference type="SAM" id="Phobius"/>
    </source>
</evidence>
<evidence type="ECO:0000256" key="4">
    <source>
        <dbReference type="ARBA" id="ARBA00023136"/>
    </source>
</evidence>
<feature type="transmembrane region" description="Helical" evidence="5">
    <location>
        <begin position="94"/>
        <end position="114"/>
    </location>
</feature>
<name>A0ABW3CBQ9_9ACTN</name>
<keyword evidence="4 5" id="KW-0472">Membrane</keyword>
<keyword evidence="8" id="KW-1185">Reference proteome</keyword>
<keyword evidence="2 5" id="KW-0812">Transmembrane</keyword>
<feature type="transmembrane region" description="Helical" evidence="5">
    <location>
        <begin position="21"/>
        <end position="42"/>
    </location>
</feature>
<reference evidence="8" key="1">
    <citation type="journal article" date="2019" name="Int. J. Syst. Evol. Microbiol.">
        <title>The Global Catalogue of Microorganisms (GCM) 10K type strain sequencing project: providing services to taxonomists for standard genome sequencing and annotation.</title>
        <authorList>
            <consortium name="The Broad Institute Genomics Platform"/>
            <consortium name="The Broad Institute Genome Sequencing Center for Infectious Disease"/>
            <person name="Wu L."/>
            <person name="Ma J."/>
        </authorList>
    </citation>
    <scope>NUCLEOTIDE SEQUENCE [LARGE SCALE GENOMIC DNA]</scope>
    <source>
        <strain evidence="8">JCM 31696</strain>
    </source>
</reference>
<evidence type="ECO:0000256" key="2">
    <source>
        <dbReference type="ARBA" id="ARBA00022692"/>
    </source>
</evidence>
<protein>
    <submittedName>
        <fullName evidence="7">ABC transporter permease</fullName>
    </submittedName>
</protein>
<dbReference type="InterPro" id="IPR013525">
    <property type="entry name" value="ABC2_TM"/>
</dbReference>
<dbReference type="Proteomes" id="UP001597083">
    <property type="component" value="Unassembled WGS sequence"/>
</dbReference>
<evidence type="ECO:0000259" key="6">
    <source>
        <dbReference type="Pfam" id="PF01061"/>
    </source>
</evidence>
<sequence>MSISITLATMRRILGQLRHDHRTIGLMVGVPSLLMILLRYVFDQPGMFDRIGPMLLGLFPFVVMFIVASVGTLRERTSGTLERLMTMPTAKLDLLLGYALAFGVLTLVQVAVVLGI</sequence>
<evidence type="ECO:0000313" key="8">
    <source>
        <dbReference type="Proteomes" id="UP001597083"/>
    </source>
</evidence>
<organism evidence="7 8">
    <name type="scientific">Actinomadura adrarensis</name>
    <dbReference type="NCBI Taxonomy" id="1819600"/>
    <lineage>
        <taxon>Bacteria</taxon>
        <taxon>Bacillati</taxon>
        <taxon>Actinomycetota</taxon>
        <taxon>Actinomycetes</taxon>
        <taxon>Streptosporangiales</taxon>
        <taxon>Thermomonosporaceae</taxon>
        <taxon>Actinomadura</taxon>
    </lineage>
</organism>
<comment type="caution">
    <text evidence="7">The sequence shown here is derived from an EMBL/GenBank/DDBJ whole genome shotgun (WGS) entry which is preliminary data.</text>
</comment>
<comment type="subcellular location">
    <subcellularLocation>
        <location evidence="1">Membrane</location>
        <topology evidence="1">Multi-pass membrane protein</topology>
    </subcellularLocation>
</comment>
<evidence type="ECO:0000313" key="7">
    <source>
        <dbReference type="EMBL" id="MFD0851923.1"/>
    </source>
</evidence>
<feature type="transmembrane region" description="Helical" evidence="5">
    <location>
        <begin position="54"/>
        <end position="73"/>
    </location>
</feature>
<evidence type="ECO:0000256" key="1">
    <source>
        <dbReference type="ARBA" id="ARBA00004141"/>
    </source>
</evidence>
<dbReference type="Pfam" id="PF01061">
    <property type="entry name" value="ABC2_membrane"/>
    <property type="match status" value="1"/>
</dbReference>
<feature type="domain" description="ABC-2 type transporter transmembrane" evidence="6">
    <location>
        <begin position="7"/>
        <end position="115"/>
    </location>
</feature>
<evidence type="ECO:0000256" key="3">
    <source>
        <dbReference type="ARBA" id="ARBA00022989"/>
    </source>
</evidence>
<dbReference type="EMBL" id="JBHTIR010000903">
    <property type="protein sequence ID" value="MFD0851923.1"/>
    <property type="molecule type" value="Genomic_DNA"/>
</dbReference>
<feature type="non-terminal residue" evidence="7">
    <location>
        <position position="116"/>
    </location>
</feature>
<gene>
    <name evidence="7" type="ORF">ACFQ07_06805</name>
</gene>
<proteinExistence type="predicted"/>
<accession>A0ABW3CBQ9</accession>
<keyword evidence="3 5" id="KW-1133">Transmembrane helix</keyword>